<name>A0A8J5K407_HOMAM</name>
<dbReference type="InterPro" id="IPR006073">
    <property type="entry name" value="GTP-bd"/>
</dbReference>
<keyword evidence="3" id="KW-0547">Nucleotide-binding</keyword>
<dbReference type="InterPro" id="IPR030378">
    <property type="entry name" value="G_CP_dom"/>
</dbReference>
<feature type="region of interest" description="Disordered" evidence="7">
    <location>
        <begin position="288"/>
        <end position="332"/>
    </location>
</feature>
<dbReference type="InterPro" id="IPR043358">
    <property type="entry name" value="GNL1-like"/>
</dbReference>
<dbReference type="Pfam" id="PF01926">
    <property type="entry name" value="MMR_HSR1"/>
    <property type="match status" value="1"/>
</dbReference>
<organism evidence="9 10">
    <name type="scientific">Homarus americanus</name>
    <name type="common">American lobster</name>
    <dbReference type="NCBI Taxonomy" id="6706"/>
    <lineage>
        <taxon>Eukaryota</taxon>
        <taxon>Metazoa</taxon>
        <taxon>Ecdysozoa</taxon>
        <taxon>Arthropoda</taxon>
        <taxon>Crustacea</taxon>
        <taxon>Multicrustacea</taxon>
        <taxon>Malacostraca</taxon>
        <taxon>Eumalacostraca</taxon>
        <taxon>Eucarida</taxon>
        <taxon>Decapoda</taxon>
        <taxon>Pleocyemata</taxon>
        <taxon>Astacidea</taxon>
        <taxon>Nephropoidea</taxon>
        <taxon>Nephropidae</taxon>
        <taxon>Homarus</taxon>
    </lineage>
</organism>
<keyword evidence="10" id="KW-1185">Reference proteome</keyword>
<evidence type="ECO:0000256" key="6">
    <source>
        <dbReference type="ARBA" id="ARBA00040145"/>
    </source>
</evidence>
<evidence type="ECO:0000256" key="3">
    <source>
        <dbReference type="ARBA" id="ARBA00022741"/>
    </source>
</evidence>
<keyword evidence="4" id="KW-0378">Hydrolase</keyword>
<dbReference type="CDD" id="cd01857">
    <property type="entry name" value="HSR1_MMR1"/>
    <property type="match status" value="1"/>
</dbReference>
<comment type="caution">
    <text evidence="9">The sequence shown here is derived from an EMBL/GenBank/DDBJ whole genome shotgun (WGS) entry which is preliminary data.</text>
</comment>
<evidence type="ECO:0000256" key="5">
    <source>
        <dbReference type="ARBA" id="ARBA00023134"/>
    </source>
</evidence>
<dbReference type="GO" id="GO:0005829">
    <property type="term" value="C:cytosol"/>
    <property type="evidence" value="ECO:0007669"/>
    <property type="project" value="TreeGrafter"/>
</dbReference>
<evidence type="ECO:0000256" key="7">
    <source>
        <dbReference type="SAM" id="MobiDB-lite"/>
    </source>
</evidence>
<dbReference type="PANTHER" id="PTHR45709:SF2">
    <property type="entry name" value="LARGE SUBUNIT GTPASE 1 HOMOLOG"/>
    <property type="match status" value="1"/>
</dbReference>
<keyword evidence="5" id="KW-0342">GTP-binding</keyword>
<dbReference type="EMBL" id="JAHLQT010022636">
    <property type="protein sequence ID" value="KAG7166198.1"/>
    <property type="molecule type" value="Genomic_DNA"/>
</dbReference>
<dbReference type="PROSITE" id="PS51721">
    <property type="entry name" value="G_CP"/>
    <property type="match status" value="1"/>
</dbReference>
<feature type="region of interest" description="Disordered" evidence="7">
    <location>
        <begin position="245"/>
        <end position="275"/>
    </location>
</feature>
<feature type="compositionally biased region" description="Low complexity" evidence="7">
    <location>
        <begin position="320"/>
        <end position="332"/>
    </location>
</feature>
<feature type="domain" description="CP-type G" evidence="8">
    <location>
        <begin position="161"/>
        <end position="415"/>
    </location>
</feature>
<reference evidence="9" key="1">
    <citation type="journal article" date="2021" name="Sci. Adv.">
        <title>The American lobster genome reveals insights on longevity, neural, and immune adaptations.</title>
        <authorList>
            <person name="Polinski J.M."/>
            <person name="Zimin A.V."/>
            <person name="Clark K.F."/>
            <person name="Kohn A.B."/>
            <person name="Sadowski N."/>
            <person name="Timp W."/>
            <person name="Ptitsyn A."/>
            <person name="Khanna P."/>
            <person name="Romanova D.Y."/>
            <person name="Williams P."/>
            <person name="Greenwood S.J."/>
            <person name="Moroz L.L."/>
            <person name="Walt D.R."/>
            <person name="Bodnar A.G."/>
        </authorList>
    </citation>
    <scope>NUCLEOTIDE SEQUENCE</scope>
    <source>
        <strain evidence="9">GMGI-L3</strain>
    </source>
</reference>
<evidence type="ECO:0000256" key="4">
    <source>
        <dbReference type="ARBA" id="ARBA00022801"/>
    </source>
</evidence>
<sequence>MGKKGPQTSSLGRSIIKDRFGKKNRSGNSLLHTSELEDGQDWNRINFQSVTDQTHIEEFLATAELAGTEFAAEKLNMNFVRPTIIAGMLTDEEKKKIQEAQDANRELLGIPRRPPWNITTTAEQLAEAERDSFLSWRRNLSQLQEVDGITLTPFEKNLEFWRQLWRVIEKSDVVVQILDSRNPLLFRCEDLEAYVKEVNPDKDNLLLINKSDFLTESQREAWAEYFRQKDIKAVFFSALNGEELDAIKEEEEEKTNSETEEEEELTDREDNQDLNVEECRQDLENLSAKLKENSSVKTTTDTTSDGEQAALPVEADDKPSQPSTTSTFTTSSRMLSRSELMEVFRTIYTKKRVLDKSVTIGLVGYPNVGKSSTINCLMQEKKVSVSATPGKTKHFQTLFLTDDILLCDCPGLVFPAFVATKQEMIISGILPIDQMRDEVPPVNLVASQIPREVFENMYGITLPPPLEGEDPQRPPTSEELLNAYGLMRGYMTQRGLPDNPRSSRYILKDYMNGKLLYAHAPPTTSQAEYHKYTLTKMRKTVVQKPTPQQMATRPYQIRPETIDRKFFATTTSQFHIKGINKGGPSRVQNGSSVDDQPRKKNFKKREKLRRRFAHLDQ</sequence>
<evidence type="ECO:0000256" key="1">
    <source>
        <dbReference type="ARBA" id="ARBA00004496"/>
    </source>
</evidence>
<accession>A0A8J5K407</accession>
<dbReference type="GO" id="GO:0005525">
    <property type="term" value="F:GTP binding"/>
    <property type="evidence" value="ECO:0007669"/>
    <property type="project" value="UniProtKB-KW"/>
</dbReference>
<dbReference type="OrthoDB" id="61815at2759"/>
<proteinExistence type="predicted"/>
<dbReference type="Proteomes" id="UP000747542">
    <property type="component" value="Unassembled WGS sequence"/>
</dbReference>
<evidence type="ECO:0000256" key="2">
    <source>
        <dbReference type="ARBA" id="ARBA00022490"/>
    </source>
</evidence>
<protein>
    <recommendedName>
        <fullName evidence="6">Large subunit GTPase 1 homolog</fullName>
    </recommendedName>
</protein>
<comment type="subcellular location">
    <subcellularLocation>
        <location evidence="1">Cytoplasm</location>
    </subcellularLocation>
</comment>
<dbReference type="GO" id="GO:0003924">
    <property type="term" value="F:GTPase activity"/>
    <property type="evidence" value="ECO:0007669"/>
    <property type="project" value="InterPro"/>
</dbReference>
<evidence type="ECO:0000259" key="8">
    <source>
        <dbReference type="PROSITE" id="PS51721"/>
    </source>
</evidence>
<evidence type="ECO:0000313" key="10">
    <source>
        <dbReference type="Proteomes" id="UP000747542"/>
    </source>
</evidence>
<dbReference type="PANTHER" id="PTHR45709">
    <property type="entry name" value="LARGE SUBUNIT GTPASE 1 HOMOLOG-RELATED"/>
    <property type="match status" value="1"/>
</dbReference>
<keyword evidence="2" id="KW-0963">Cytoplasm</keyword>
<dbReference type="AlphaFoldDB" id="A0A8J5K407"/>
<evidence type="ECO:0000313" key="9">
    <source>
        <dbReference type="EMBL" id="KAG7166198.1"/>
    </source>
</evidence>
<dbReference type="GO" id="GO:0000054">
    <property type="term" value="P:ribosomal subunit export from nucleus"/>
    <property type="evidence" value="ECO:0007669"/>
    <property type="project" value="TreeGrafter"/>
</dbReference>
<feature type="region of interest" description="Disordered" evidence="7">
    <location>
        <begin position="577"/>
        <end position="605"/>
    </location>
</feature>
<gene>
    <name evidence="9" type="primary">Ns3-L</name>
    <name evidence="9" type="ORF">Hamer_G011020</name>
</gene>